<reference evidence="1" key="1">
    <citation type="submission" date="2016-10" db="EMBL/GenBank/DDBJ databases">
        <title>Sequence of Gallionella enrichment culture.</title>
        <authorList>
            <person name="Poehlein A."/>
            <person name="Muehling M."/>
            <person name="Daniel R."/>
        </authorList>
    </citation>
    <scope>NUCLEOTIDE SEQUENCE</scope>
</reference>
<dbReference type="EMBL" id="MLJW01000377">
    <property type="protein sequence ID" value="OIQ88325.1"/>
    <property type="molecule type" value="Genomic_DNA"/>
</dbReference>
<evidence type="ECO:0008006" key="2">
    <source>
        <dbReference type="Google" id="ProtNLM"/>
    </source>
</evidence>
<dbReference type="InterPro" id="IPR014991">
    <property type="entry name" value="DUF1840"/>
</dbReference>
<protein>
    <recommendedName>
        <fullName evidence="2">DUF1840 domain-containing protein</fullName>
    </recommendedName>
</protein>
<gene>
    <name evidence="1" type="ORF">GALL_298080</name>
</gene>
<sequence>MLYKFKSQADSDLFMNQGPAERILAIIGKDPGPKGIIEPADMPQAIARLEAAVVEDEKFRSERAANGETAGSAASSGSQAITLHQRAWPFLQLLKRSLEADKPIVWGV</sequence>
<evidence type="ECO:0000313" key="1">
    <source>
        <dbReference type="EMBL" id="OIQ88325.1"/>
    </source>
</evidence>
<organism evidence="1">
    <name type="scientific">mine drainage metagenome</name>
    <dbReference type="NCBI Taxonomy" id="410659"/>
    <lineage>
        <taxon>unclassified sequences</taxon>
        <taxon>metagenomes</taxon>
        <taxon>ecological metagenomes</taxon>
    </lineage>
</organism>
<dbReference type="AlphaFoldDB" id="A0A1J5RJK4"/>
<comment type="caution">
    <text evidence="1">The sequence shown here is derived from an EMBL/GenBank/DDBJ whole genome shotgun (WGS) entry which is preliminary data.</text>
</comment>
<dbReference type="Pfam" id="PF08895">
    <property type="entry name" value="DUF1840"/>
    <property type="match status" value="1"/>
</dbReference>
<accession>A0A1J5RJK4</accession>
<name>A0A1J5RJK4_9ZZZZ</name>
<proteinExistence type="predicted"/>